<reference evidence="1 2" key="1">
    <citation type="submission" date="2016-10" db="EMBL/GenBank/DDBJ databases">
        <authorList>
            <person name="de Groot N.N."/>
        </authorList>
    </citation>
    <scope>NUCLEOTIDE SEQUENCE [LARGE SCALE GENOMIC DNA]</scope>
    <source>
        <strain evidence="1 2">RK1</strain>
    </source>
</reference>
<evidence type="ECO:0000313" key="1">
    <source>
        <dbReference type="EMBL" id="SFJ73797.1"/>
    </source>
</evidence>
<proteinExistence type="predicted"/>
<keyword evidence="2" id="KW-1185">Reference proteome</keyword>
<organism evidence="1 2">
    <name type="scientific">Parapedobacter indicus</name>
    <dbReference type="NCBI Taxonomy" id="1477437"/>
    <lineage>
        <taxon>Bacteria</taxon>
        <taxon>Pseudomonadati</taxon>
        <taxon>Bacteroidota</taxon>
        <taxon>Sphingobacteriia</taxon>
        <taxon>Sphingobacteriales</taxon>
        <taxon>Sphingobacteriaceae</taxon>
        <taxon>Parapedobacter</taxon>
    </lineage>
</organism>
<dbReference type="RefSeq" id="WP_090631165.1">
    <property type="nucleotide sequence ID" value="NZ_FOQO01000013.1"/>
</dbReference>
<name>A0A1I3TW84_9SPHI</name>
<gene>
    <name evidence="1" type="ORF">SAMN05444682_11365</name>
</gene>
<accession>A0A1I3TW84</accession>
<sequence>MKSTKVVINAHEISIILGLSIRQAQRYRRQILAELGKKHHQAVTYEEFSVYSGIPLEVVLKACFGATCTKL</sequence>
<protein>
    <submittedName>
        <fullName evidence="1">Uncharacterized protein</fullName>
    </submittedName>
</protein>
<dbReference type="OrthoDB" id="711499at2"/>
<dbReference type="Proteomes" id="UP000198670">
    <property type="component" value="Unassembled WGS sequence"/>
</dbReference>
<dbReference type="AlphaFoldDB" id="A0A1I3TW84"/>
<evidence type="ECO:0000313" key="2">
    <source>
        <dbReference type="Proteomes" id="UP000198670"/>
    </source>
</evidence>
<dbReference type="EMBL" id="FOQO01000013">
    <property type="protein sequence ID" value="SFJ73797.1"/>
    <property type="molecule type" value="Genomic_DNA"/>
</dbReference>